<evidence type="ECO:0000256" key="9">
    <source>
        <dbReference type="ARBA" id="ARBA00033158"/>
    </source>
</evidence>
<keyword evidence="5" id="KW-0717">Septation</keyword>
<dbReference type="GO" id="GO:0000921">
    <property type="term" value="P:septin ring assembly"/>
    <property type="evidence" value="ECO:0007669"/>
    <property type="project" value="TreeGrafter"/>
</dbReference>
<dbReference type="GO" id="GO:0000917">
    <property type="term" value="P:division septum assembly"/>
    <property type="evidence" value="ECO:0007669"/>
    <property type="project" value="UniProtKB-KW"/>
</dbReference>
<dbReference type="PANTHER" id="PTHR34981">
    <property type="entry name" value="CELL DIVISION PROTEIN ZAPA"/>
    <property type="match status" value="1"/>
</dbReference>
<keyword evidence="6" id="KW-0131">Cell cycle</keyword>
<dbReference type="AlphaFoldDB" id="A0A382BER9"/>
<accession>A0A382BER9</accession>
<evidence type="ECO:0000256" key="1">
    <source>
        <dbReference type="ARBA" id="ARBA00004496"/>
    </source>
</evidence>
<dbReference type="PANTHER" id="PTHR34981:SF1">
    <property type="entry name" value="CELL DIVISION PROTEIN ZAPA"/>
    <property type="match status" value="1"/>
</dbReference>
<dbReference type="GO" id="GO:0005829">
    <property type="term" value="C:cytosol"/>
    <property type="evidence" value="ECO:0007669"/>
    <property type="project" value="TreeGrafter"/>
</dbReference>
<sequence>MMKSKVVKVTILGQDYVVRSTAGQQYLERVANYVDEKMEEIKASGIDDSQQLRIAVLAAMNITDELLTYKKEKKKFVDKVEAKTIAITEFIENRIHDIEADKK</sequence>
<dbReference type="GO" id="GO:0030428">
    <property type="term" value="C:cell septum"/>
    <property type="evidence" value="ECO:0007669"/>
    <property type="project" value="TreeGrafter"/>
</dbReference>
<reference evidence="10" key="1">
    <citation type="submission" date="2018-05" db="EMBL/GenBank/DDBJ databases">
        <authorList>
            <person name="Lanie J.A."/>
            <person name="Ng W.-L."/>
            <person name="Kazmierczak K.M."/>
            <person name="Andrzejewski T.M."/>
            <person name="Davidsen T.M."/>
            <person name="Wayne K.J."/>
            <person name="Tettelin H."/>
            <person name="Glass J.I."/>
            <person name="Rusch D."/>
            <person name="Podicherti R."/>
            <person name="Tsui H.-C.T."/>
            <person name="Winkler M.E."/>
        </authorList>
    </citation>
    <scope>NUCLEOTIDE SEQUENCE</scope>
</reference>
<dbReference type="GO" id="GO:0043093">
    <property type="term" value="P:FtsZ-dependent cytokinesis"/>
    <property type="evidence" value="ECO:0007669"/>
    <property type="project" value="TreeGrafter"/>
</dbReference>
<evidence type="ECO:0000256" key="2">
    <source>
        <dbReference type="ARBA" id="ARBA00015195"/>
    </source>
</evidence>
<dbReference type="Gene3D" id="3.30.160.880">
    <property type="entry name" value="Cell division protein ZapA protomer, N-terminal domain"/>
    <property type="match status" value="1"/>
</dbReference>
<dbReference type="Gene3D" id="1.20.5.50">
    <property type="match status" value="1"/>
</dbReference>
<dbReference type="EMBL" id="UINC01029487">
    <property type="protein sequence ID" value="SVB12288.1"/>
    <property type="molecule type" value="Genomic_DNA"/>
</dbReference>
<evidence type="ECO:0000256" key="7">
    <source>
        <dbReference type="ARBA" id="ARBA00024910"/>
    </source>
</evidence>
<dbReference type="SUPFAM" id="SSF102829">
    <property type="entry name" value="Cell division protein ZapA-like"/>
    <property type="match status" value="1"/>
</dbReference>
<dbReference type="InterPro" id="IPR042233">
    <property type="entry name" value="Cell_div_ZapA_N"/>
</dbReference>
<dbReference type="InterPro" id="IPR036192">
    <property type="entry name" value="Cell_div_ZapA-like_sf"/>
</dbReference>
<evidence type="ECO:0000313" key="10">
    <source>
        <dbReference type="EMBL" id="SVB12288.1"/>
    </source>
</evidence>
<dbReference type="InterPro" id="IPR007838">
    <property type="entry name" value="Cell_div_ZapA-like"/>
</dbReference>
<comment type="subcellular location">
    <subcellularLocation>
        <location evidence="1">Cytoplasm</location>
    </subcellularLocation>
</comment>
<comment type="subunit">
    <text evidence="8">Homodimer. Interacts with FtsZ.</text>
</comment>
<evidence type="ECO:0000256" key="4">
    <source>
        <dbReference type="ARBA" id="ARBA00022618"/>
    </source>
</evidence>
<dbReference type="Pfam" id="PF05164">
    <property type="entry name" value="ZapA"/>
    <property type="match status" value="1"/>
</dbReference>
<dbReference type="GO" id="GO:0032153">
    <property type="term" value="C:cell division site"/>
    <property type="evidence" value="ECO:0007669"/>
    <property type="project" value="TreeGrafter"/>
</dbReference>
<gene>
    <name evidence="10" type="ORF">METZ01_LOCUS165142</name>
</gene>
<protein>
    <recommendedName>
        <fullName evidence="2">Cell division protein ZapA</fullName>
    </recommendedName>
    <alternativeName>
        <fullName evidence="9">Z ring-associated protein ZapA</fullName>
    </alternativeName>
</protein>
<comment type="function">
    <text evidence="7">Activator of cell division through the inhibition of FtsZ GTPase activity, therefore promoting FtsZ assembly into bundles of protofilaments necessary for the formation of the division Z ring. It is recruited early at mid-cell but it is not essential for cell division.</text>
</comment>
<keyword evidence="3" id="KW-0963">Cytoplasm</keyword>
<name>A0A382BER9_9ZZZZ</name>
<evidence type="ECO:0000256" key="3">
    <source>
        <dbReference type="ARBA" id="ARBA00022490"/>
    </source>
</evidence>
<evidence type="ECO:0000256" key="8">
    <source>
        <dbReference type="ARBA" id="ARBA00026068"/>
    </source>
</evidence>
<organism evidence="10">
    <name type="scientific">marine metagenome</name>
    <dbReference type="NCBI Taxonomy" id="408172"/>
    <lineage>
        <taxon>unclassified sequences</taxon>
        <taxon>metagenomes</taxon>
        <taxon>ecological metagenomes</taxon>
    </lineage>
</organism>
<evidence type="ECO:0000256" key="5">
    <source>
        <dbReference type="ARBA" id="ARBA00023210"/>
    </source>
</evidence>
<proteinExistence type="predicted"/>
<evidence type="ECO:0000256" key="6">
    <source>
        <dbReference type="ARBA" id="ARBA00023306"/>
    </source>
</evidence>
<keyword evidence="4" id="KW-0132">Cell division</keyword>